<feature type="active site" evidence="3">
    <location>
        <position position="8"/>
    </location>
</feature>
<comment type="similarity">
    <text evidence="2">Belongs to the UPP synthase family. Z-FPP synthase subfamily.</text>
</comment>
<evidence type="ECO:0000256" key="1">
    <source>
        <dbReference type="ARBA" id="ARBA00022679"/>
    </source>
</evidence>
<dbReference type="NCBIfam" id="TIGR00055">
    <property type="entry name" value="uppS"/>
    <property type="match status" value="1"/>
</dbReference>
<proteinExistence type="inferred from homology"/>
<dbReference type="SUPFAM" id="SSF64005">
    <property type="entry name" value="Undecaprenyl diphosphate synthase"/>
    <property type="match status" value="1"/>
</dbReference>
<dbReference type="Gene3D" id="3.40.1180.10">
    <property type="entry name" value="Decaprenyl diphosphate synthase-like"/>
    <property type="match status" value="1"/>
</dbReference>
<feature type="binding site" evidence="3">
    <location>
        <begin position="53"/>
        <end position="55"/>
    </location>
    <ligand>
        <name>substrate</name>
    </ligand>
</feature>
<feature type="active site" description="Proton acceptor" evidence="3">
    <location>
        <position position="56"/>
    </location>
</feature>
<evidence type="ECO:0000256" key="2">
    <source>
        <dbReference type="ARBA" id="ARBA00038453"/>
    </source>
</evidence>
<comment type="function">
    <text evidence="3">Catalyzes the condensation of isopentenyl diphosphate (IPP) with allylic pyrophosphates generating different type of terpenoids.</text>
</comment>
<feature type="binding site" evidence="3">
    <location>
        <position position="25"/>
    </location>
    <ligand>
        <name>substrate</name>
    </ligand>
</feature>
<dbReference type="InterPro" id="IPR036424">
    <property type="entry name" value="UPP_synth-like_sf"/>
</dbReference>
<feature type="binding site" evidence="3">
    <location>
        <position position="13"/>
    </location>
    <ligand>
        <name>substrate</name>
    </ligand>
</feature>
<comment type="subunit">
    <text evidence="3">Homodimer.</text>
</comment>
<dbReference type="GO" id="GO:0045547">
    <property type="term" value="F:ditrans,polycis-polyprenyl diphosphate synthase [(2E,6E)-farnesyl diphosphate specific] activity"/>
    <property type="evidence" value="ECO:0007669"/>
    <property type="project" value="TreeGrafter"/>
</dbReference>
<feature type="binding site" evidence="3">
    <location>
        <position position="8"/>
    </location>
    <ligand>
        <name>Mg(2+)</name>
        <dbReference type="ChEBI" id="CHEBI:18420"/>
    </ligand>
</feature>
<keyword evidence="3" id="KW-0479">Metal-binding</keyword>
<dbReference type="InterPro" id="IPR001441">
    <property type="entry name" value="UPP_synth-like"/>
</dbReference>
<keyword evidence="1 3" id="KW-0808">Transferase</keyword>
<comment type="caution">
    <text evidence="4">The sequence shown here is derived from an EMBL/GenBank/DDBJ whole genome shotgun (WGS) entry which is preliminary data.</text>
</comment>
<comment type="cofactor">
    <cofactor evidence="3">
        <name>Mg(2+)</name>
        <dbReference type="ChEBI" id="CHEBI:18420"/>
    </cofactor>
    <text evidence="3">Binds 2 magnesium ions per subunit.</text>
</comment>
<dbReference type="Pfam" id="PF01255">
    <property type="entry name" value="Prenyltransf"/>
    <property type="match status" value="1"/>
</dbReference>
<gene>
    <name evidence="4" type="ORF">A3D59_02915</name>
</gene>
<evidence type="ECO:0000313" key="4">
    <source>
        <dbReference type="EMBL" id="OHA67957.1"/>
    </source>
</evidence>
<organism evidence="4 5">
    <name type="scientific">Candidatus Wildermuthbacteria bacterium RIFCSPHIGHO2_02_FULL_47_17</name>
    <dbReference type="NCBI Taxonomy" id="1802452"/>
    <lineage>
        <taxon>Bacteria</taxon>
        <taxon>Candidatus Wildermuthiibacteriota</taxon>
    </lineage>
</organism>
<dbReference type="GO" id="GO:0016094">
    <property type="term" value="P:polyprenol biosynthetic process"/>
    <property type="evidence" value="ECO:0007669"/>
    <property type="project" value="TreeGrafter"/>
</dbReference>
<comment type="caution">
    <text evidence="3">Lacks conserved residue(s) required for the propagation of feature annotation.</text>
</comment>
<dbReference type="PANTHER" id="PTHR10291">
    <property type="entry name" value="DEHYDRODOLICHYL DIPHOSPHATE SYNTHASE FAMILY MEMBER"/>
    <property type="match status" value="1"/>
</dbReference>
<accession>A0A1G2R5E9</accession>
<reference evidence="4 5" key="1">
    <citation type="journal article" date="2016" name="Nat. Commun.">
        <title>Thousands of microbial genomes shed light on interconnected biogeochemical processes in an aquifer system.</title>
        <authorList>
            <person name="Anantharaman K."/>
            <person name="Brown C.T."/>
            <person name="Hug L.A."/>
            <person name="Sharon I."/>
            <person name="Castelle C.J."/>
            <person name="Probst A.J."/>
            <person name="Thomas B.C."/>
            <person name="Singh A."/>
            <person name="Wilkins M.J."/>
            <person name="Karaoz U."/>
            <person name="Brodie E.L."/>
            <person name="Williams K.H."/>
            <person name="Hubbard S.S."/>
            <person name="Banfield J.F."/>
        </authorList>
    </citation>
    <scope>NUCLEOTIDE SEQUENCE [LARGE SCALE GENOMIC DNA]</scope>
</reference>
<dbReference type="GO" id="GO:0000287">
    <property type="term" value="F:magnesium ion binding"/>
    <property type="evidence" value="ECO:0007669"/>
    <property type="project" value="UniProtKB-UniRule"/>
</dbReference>
<feature type="binding site" evidence="3">
    <location>
        <position position="60"/>
    </location>
    <ligand>
        <name>substrate</name>
    </ligand>
</feature>
<dbReference type="EC" id="2.5.1.-" evidence="3"/>
<evidence type="ECO:0000313" key="5">
    <source>
        <dbReference type="Proteomes" id="UP000179258"/>
    </source>
</evidence>
<dbReference type="AlphaFoldDB" id="A0A1G2R5E9"/>
<feature type="binding site" evidence="3">
    <location>
        <position position="175"/>
    </location>
    <ligand>
        <name>substrate</name>
    </ligand>
</feature>
<dbReference type="EMBL" id="MHTX01000030">
    <property type="protein sequence ID" value="OHA67957.1"/>
    <property type="molecule type" value="Genomic_DNA"/>
</dbReference>
<dbReference type="CDD" id="cd00475">
    <property type="entry name" value="Cis_IPPS"/>
    <property type="match status" value="1"/>
</dbReference>
<dbReference type="Proteomes" id="UP000179258">
    <property type="component" value="Unassembled WGS sequence"/>
</dbReference>
<name>A0A1G2R5E9_9BACT</name>
<sequence>MHVFIIPDGNRRWAQENQKPFFAGHQAGIAAMENILSEALRLPISHLTCWALSLDNIKKRPKEEVEFLFSLLADYFRKLGDSKEVHEKEVRARAIGRWRQFCPSELREAIEYCASRTENYIKLQLTILVAYSGIDEMVMAVNKIKRNALWNGIDSRCVKNYLWTRDLPDVDLMIRTGGEPHLSDGALMWLAANAHLYLTDTYWPDFTPEEFKRAVEEFMARKRRYGG</sequence>
<keyword evidence="3" id="KW-0460">Magnesium</keyword>
<dbReference type="HAMAP" id="MF_01139">
    <property type="entry name" value="ISPT"/>
    <property type="match status" value="1"/>
</dbReference>
<dbReference type="PANTHER" id="PTHR10291:SF43">
    <property type="entry name" value="DEHYDRODOLICHYL DIPHOSPHATE SYNTHASE COMPLEX SUBUNIT DHDDS"/>
    <property type="match status" value="1"/>
</dbReference>
<evidence type="ECO:0000256" key="3">
    <source>
        <dbReference type="HAMAP-Rule" id="MF_01139"/>
    </source>
</evidence>
<protein>
    <recommendedName>
        <fullName evidence="3">Isoprenyl transferase</fullName>
        <ecNumber evidence="3">2.5.1.-</ecNumber>
    </recommendedName>
</protein>
<feature type="binding site" evidence="3">
    <location>
        <begin position="9"/>
        <end position="12"/>
    </location>
    <ligand>
        <name>substrate</name>
    </ligand>
</feature>